<proteinExistence type="predicted"/>
<feature type="compositionally biased region" description="Polar residues" evidence="1">
    <location>
        <begin position="22"/>
        <end position="32"/>
    </location>
</feature>
<feature type="compositionally biased region" description="Acidic residues" evidence="1">
    <location>
        <begin position="76"/>
        <end position="85"/>
    </location>
</feature>
<dbReference type="STRING" id="7266.A0A3B0K7W8"/>
<dbReference type="OMA" id="RRGDRNC"/>
<keyword evidence="3" id="KW-1185">Reference proteome</keyword>
<feature type="compositionally biased region" description="Low complexity" evidence="1">
    <location>
        <begin position="57"/>
        <end position="75"/>
    </location>
</feature>
<accession>A0A3B0K7W8</accession>
<dbReference type="EMBL" id="OUUW01000008">
    <property type="protein sequence ID" value="SPP84170.1"/>
    <property type="molecule type" value="Genomic_DNA"/>
</dbReference>
<evidence type="ECO:0000256" key="1">
    <source>
        <dbReference type="SAM" id="MobiDB-lite"/>
    </source>
</evidence>
<name>A0A3B0K7W8_DROGU</name>
<evidence type="ECO:0000313" key="3">
    <source>
        <dbReference type="Proteomes" id="UP000268350"/>
    </source>
</evidence>
<sequence length="280" mass="31337">MQQKQKPQPKKKPILARRGDRNCNSSSNSTPYYSKPMPAEPLSFQQLRDTNDDDLSSDNSSSSTFSSSSPQQESSVDYEAEDENEDKQRRPKHKDENESLLHVQNFLKCFGPNALSAATITATPAATTAAPVGQTPTSSLHAVKSPSTELRSWRQNYRNTIQIVPTINTATTAIATASATNTPQLLQSQSNHKPQKFQINTKFLRKPRNKLMKMLPTTTLDNGTTTTTMSTKTIVVLDEEKHEQQTREKLQLQQLQQPQLLNDDSNAKFKDFSIDSLLNK</sequence>
<gene>
    <name evidence="2" type="ORF">DGUA_6G016697</name>
</gene>
<protein>
    <submittedName>
        <fullName evidence="2">Uncharacterized protein</fullName>
    </submittedName>
</protein>
<dbReference type="AlphaFoldDB" id="A0A3B0K7W8"/>
<evidence type="ECO:0000313" key="2">
    <source>
        <dbReference type="EMBL" id="SPP84170.1"/>
    </source>
</evidence>
<feature type="region of interest" description="Disordered" evidence="1">
    <location>
        <begin position="1"/>
        <end position="97"/>
    </location>
</feature>
<organism evidence="2 3">
    <name type="scientific">Drosophila guanche</name>
    <name type="common">Fruit fly</name>
    <dbReference type="NCBI Taxonomy" id="7266"/>
    <lineage>
        <taxon>Eukaryota</taxon>
        <taxon>Metazoa</taxon>
        <taxon>Ecdysozoa</taxon>
        <taxon>Arthropoda</taxon>
        <taxon>Hexapoda</taxon>
        <taxon>Insecta</taxon>
        <taxon>Pterygota</taxon>
        <taxon>Neoptera</taxon>
        <taxon>Endopterygota</taxon>
        <taxon>Diptera</taxon>
        <taxon>Brachycera</taxon>
        <taxon>Muscomorpha</taxon>
        <taxon>Ephydroidea</taxon>
        <taxon>Drosophilidae</taxon>
        <taxon>Drosophila</taxon>
        <taxon>Sophophora</taxon>
    </lineage>
</organism>
<dbReference type="Proteomes" id="UP000268350">
    <property type="component" value="Unassembled WGS sequence"/>
</dbReference>
<reference evidence="3" key="1">
    <citation type="submission" date="2018-01" db="EMBL/GenBank/DDBJ databases">
        <authorList>
            <person name="Alioto T."/>
            <person name="Alioto T."/>
        </authorList>
    </citation>
    <scope>NUCLEOTIDE SEQUENCE [LARGE SCALE GENOMIC DNA]</scope>
</reference>